<evidence type="ECO:0000313" key="3">
    <source>
        <dbReference type="Proteomes" id="UP000214720"/>
    </source>
</evidence>
<dbReference type="AlphaFoldDB" id="A0A226X298"/>
<proteinExistence type="predicted"/>
<accession>A0A226X298</accession>
<dbReference type="EMBL" id="MTHB01000100">
    <property type="protein sequence ID" value="OXC77586.1"/>
    <property type="molecule type" value="Genomic_DNA"/>
</dbReference>
<evidence type="ECO:0000313" key="2">
    <source>
        <dbReference type="EMBL" id="OXC77586.1"/>
    </source>
</evidence>
<reference evidence="3" key="1">
    <citation type="submission" date="2017-01" db="EMBL/GenBank/DDBJ databases">
        <title>Genome Analysis of Deinococcus marmoris KOPRI26562.</title>
        <authorList>
            <person name="Kim J.H."/>
            <person name="Oh H.-M."/>
        </authorList>
    </citation>
    <scope>NUCLEOTIDE SEQUENCE [LARGE SCALE GENOMIC DNA]</scope>
    <source>
        <strain evidence="3">PAMC 26633</strain>
    </source>
</reference>
<organism evidence="2 3">
    <name type="scientific">Caballeronia sordidicola</name>
    <name type="common">Burkholderia sordidicola</name>
    <dbReference type="NCBI Taxonomy" id="196367"/>
    <lineage>
        <taxon>Bacteria</taxon>
        <taxon>Pseudomonadati</taxon>
        <taxon>Pseudomonadota</taxon>
        <taxon>Betaproteobacteria</taxon>
        <taxon>Burkholderiales</taxon>
        <taxon>Burkholderiaceae</taxon>
        <taxon>Caballeronia</taxon>
    </lineage>
</organism>
<comment type="caution">
    <text evidence="2">The sequence shown here is derived from an EMBL/GenBank/DDBJ whole genome shotgun (WGS) entry which is preliminary data.</text>
</comment>
<sequence length="58" mass="6647">MRIERGRSKRVANEANSAEGIDGSMGSVGAPWEMKMVGRRVMAANLWKRYYHDYKDGR</sequence>
<feature type="region of interest" description="Disordered" evidence="1">
    <location>
        <begin position="1"/>
        <end position="22"/>
    </location>
</feature>
<protein>
    <submittedName>
        <fullName evidence="2">Uncharacterized protein</fullName>
    </submittedName>
</protein>
<gene>
    <name evidence="2" type="ORF">BSU04_16200</name>
</gene>
<evidence type="ECO:0000256" key="1">
    <source>
        <dbReference type="SAM" id="MobiDB-lite"/>
    </source>
</evidence>
<dbReference type="Proteomes" id="UP000214720">
    <property type="component" value="Unassembled WGS sequence"/>
</dbReference>
<name>A0A226X298_CABSO</name>